<comment type="subcellular location">
    <subcellularLocation>
        <location evidence="1">Membrane</location>
        <topology evidence="1">Multi-pass membrane protein</topology>
    </subcellularLocation>
</comment>
<evidence type="ECO:0000256" key="6">
    <source>
        <dbReference type="SAM" id="Phobius"/>
    </source>
</evidence>
<gene>
    <name evidence="8" type="primary">Dvir\GJ14626</name>
    <name evidence="8" type="ORF">Dvir_GJ14626</name>
</gene>
<keyword evidence="2" id="KW-0813">Transport</keyword>
<feature type="transmembrane region" description="Helical" evidence="6">
    <location>
        <begin position="340"/>
        <end position="359"/>
    </location>
</feature>
<evidence type="ECO:0000313" key="9">
    <source>
        <dbReference type="Proteomes" id="UP000008792"/>
    </source>
</evidence>
<feature type="transmembrane region" description="Helical" evidence="6">
    <location>
        <begin position="207"/>
        <end position="227"/>
    </location>
</feature>
<dbReference type="KEGG" id="dvi:6628081"/>
<protein>
    <recommendedName>
        <fullName evidence="7">Citrate transporter-like domain-containing protein</fullName>
    </recommendedName>
</protein>
<name>B4LVE1_DROVI</name>
<feature type="domain" description="Citrate transporter-like" evidence="7">
    <location>
        <begin position="222"/>
        <end position="643"/>
    </location>
</feature>
<dbReference type="GO" id="GO:0016020">
    <property type="term" value="C:membrane"/>
    <property type="evidence" value="ECO:0007669"/>
    <property type="project" value="UniProtKB-SubCell"/>
</dbReference>
<dbReference type="GO" id="GO:0055085">
    <property type="term" value="P:transmembrane transport"/>
    <property type="evidence" value="ECO:0007669"/>
    <property type="project" value="InterPro"/>
</dbReference>
<evidence type="ECO:0000256" key="2">
    <source>
        <dbReference type="ARBA" id="ARBA00022448"/>
    </source>
</evidence>
<dbReference type="PhylomeDB" id="B4LVE1"/>
<feature type="transmembrane region" description="Helical" evidence="6">
    <location>
        <begin position="513"/>
        <end position="533"/>
    </location>
</feature>
<reference evidence="8 9" key="1">
    <citation type="journal article" date="2007" name="Nature">
        <title>Evolution of genes and genomes on the Drosophila phylogeny.</title>
        <authorList>
            <consortium name="Drosophila 12 Genomes Consortium"/>
            <person name="Clark A.G."/>
            <person name="Eisen M.B."/>
            <person name="Smith D.R."/>
            <person name="Bergman C.M."/>
            <person name="Oliver B."/>
            <person name="Markow T.A."/>
            <person name="Kaufman T.C."/>
            <person name="Kellis M."/>
            <person name="Gelbart W."/>
            <person name="Iyer V.N."/>
            <person name="Pollard D.A."/>
            <person name="Sackton T.B."/>
            <person name="Larracuente A.M."/>
            <person name="Singh N.D."/>
            <person name="Abad J.P."/>
            <person name="Abt D.N."/>
            <person name="Adryan B."/>
            <person name="Aguade M."/>
            <person name="Akashi H."/>
            <person name="Anderson W.W."/>
            <person name="Aquadro C.F."/>
            <person name="Ardell D.H."/>
            <person name="Arguello R."/>
            <person name="Artieri C.G."/>
            <person name="Barbash D.A."/>
            <person name="Barker D."/>
            <person name="Barsanti P."/>
            <person name="Batterham P."/>
            <person name="Batzoglou S."/>
            <person name="Begun D."/>
            <person name="Bhutkar A."/>
            <person name="Blanco E."/>
            <person name="Bosak S.A."/>
            <person name="Bradley R.K."/>
            <person name="Brand A.D."/>
            <person name="Brent M.R."/>
            <person name="Brooks A.N."/>
            <person name="Brown R.H."/>
            <person name="Butlin R.K."/>
            <person name="Caggese C."/>
            <person name="Calvi B.R."/>
            <person name="Bernardo de Carvalho A."/>
            <person name="Caspi A."/>
            <person name="Castrezana S."/>
            <person name="Celniker S.E."/>
            <person name="Chang J.L."/>
            <person name="Chapple C."/>
            <person name="Chatterji S."/>
            <person name="Chinwalla A."/>
            <person name="Civetta A."/>
            <person name="Clifton S.W."/>
            <person name="Comeron J.M."/>
            <person name="Costello J.C."/>
            <person name="Coyne J.A."/>
            <person name="Daub J."/>
            <person name="David R.G."/>
            <person name="Delcher A.L."/>
            <person name="Delehaunty K."/>
            <person name="Do C.B."/>
            <person name="Ebling H."/>
            <person name="Edwards K."/>
            <person name="Eickbush T."/>
            <person name="Evans J.D."/>
            <person name="Filipski A."/>
            <person name="Findeiss S."/>
            <person name="Freyhult E."/>
            <person name="Fulton L."/>
            <person name="Fulton R."/>
            <person name="Garcia A.C."/>
            <person name="Gardiner A."/>
            <person name="Garfield D.A."/>
            <person name="Garvin B.E."/>
            <person name="Gibson G."/>
            <person name="Gilbert D."/>
            <person name="Gnerre S."/>
            <person name="Godfrey J."/>
            <person name="Good R."/>
            <person name="Gotea V."/>
            <person name="Gravely B."/>
            <person name="Greenberg A.J."/>
            <person name="Griffiths-Jones S."/>
            <person name="Gross S."/>
            <person name="Guigo R."/>
            <person name="Gustafson E.A."/>
            <person name="Haerty W."/>
            <person name="Hahn M.W."/>
            <person name="Halligan D.L."/>
            <person name="Halpern A.L."/>
            <person name="Halter G.M."/>
            <person name="Han M.V."/>
            <person name="Heger A."/>
            <person name="Hillier L."/>
            <person name="Hinrichs A.S."/>
            <person name="Holmes I."/>
            <person name="Hoskins R.A."/>
            <person name="Hubisz M.J."/>
            <person name="Hultmark D."/>
            <person name="Huntley M.A."/>
            <person name="Jaffe D.B."/>
            <person name="Jagadeeshan S."/>
            <person name="Jeck W.R."/>
            <person name="Johnson J."/>
            <person name="Jones C.D."/>
            <person name="Jordan W.C."/>
            <person name="Karpen G.H."/>
            <person name="Kataoka E."/>
            <person name="Keightley P.D."/>
            <person name="Kheradpour P."/>
            <person name="Kirkness E.F."/>
            <person name="Koerich L.B."/>
            <person name="Kristiansen K."/>
            <person name="Kudrna D."/>
            <person name="Kulathinal R.J."/>
            <person name="Kumar S."/>
            <person name="Kwok R."/>
            <person name="Lander E."/>
            <person name="Langley C.H."/>
            <person name="Lapoint R."/>
            <person name="Lazzaro B.P."/>
            <person name="Lee S.J."/>
            <person name="Levesque L."/>
            <person name="Li R."/>
            <person name="Lin C.F."/>
            <person name="Lin M.F."/>
            <person name="Lindblad-Toh K."/>
            <person name="Llopart A."/>
            <person name="Long M."/>
            <person name="Low L."/>
            <person name="Lozovsky E."/>
            <person name="Lu J."/>
            <person name="Luo M."/>
            <person name="Machado C.A."/>
            <person name="Makalowski W."/>
            <person name="Marzo M."/>
            <person name="Matsuda M."/>
            <person name="Matzkin L."/>
            <person name="McAllister B."/>
            <person name="McBride C.S."/>
            <person name="McKernan B."/>
            <person name="McKernan K."/>
            <person name="Mendez-Lago M."/>
            <person name="Minx P."/>
            <person name="Mollenhauer M.U."/>
            <person name="Montooth K."/>
            <person name="Mount S.M."/>
            <person name="Mu X."/>
            <person name="Myers E."/>
            <person name="Negre B."/>
            <person name="Newfeld S."/>
            <person name="Nielsen R."/>
            <person name="Noor M.A."/>
            <person name="O'Grady P."/>
            <person name="Pachter L."/>
            <person name="Papaceit M."/>
            <person name="Parisi M.J."/>
            <person name="Parisi M."/>
            <person name="Parts L."/>
            <person name="Pedersen J.S."/>
            <person name="Pesole G."/>
            <person name="Phillippy A.M."/>
            <person name="Ponting C.P."/>
            <person name="Pop M."/>
            <person name="Porcelli D."/>
            <person name="Powell J.R."/>
            <person name="Prohaska S."/>
            <person name="Pruitt K."/>
            <person name="Puig M."/>
            <person name="Quesneville H."/>
            <person name="Ram K.R."/>
            <person name="Rand D."/>
            <person name="Rasmussen M.D."/>
            <person name="Reed L.K."/>
            <person name="Reenan R."/>
            <person name="Reily A."/>
            <person name="Remington K.A."/>
            <person name="Rieger T.T."/>
            <person name="Ritchie M.G."/>
            <person name="Robin C."/>
            <person name="Rogers Y.H."/>
            <person name="Rohde C."/>
            <person name="Rozas J."/>
            <person name="Rubenfield M.J."/>
            <person name="Ruiz A."/>
            <person name="Russo S."/>
            <person name="Salzberg S.L."/>
            <person name="Sanchez-Gracia A."/>
            <person name="Saranga D.J."/>
            <person name="Sato H."/>
            <person name="Schaeffer S.W."/>
            <person name="Schatz M.C."/>
            <person name="Schlenke T."/>
            <person name="Schwartz R."/>
            <person name="Segarra C."/>
            <person name="Singh R.S."/>
            <person name="Sirot L."/>
            <person name="Sirota M."/>
            <person name="Sisneros N.B."/>
            <person name="Smith C.D."/>
            <person name="Smith T.F."/>
            <person name="Spieth J."/>
            <person name="Stage D.E."/>
            <person name="Stark A."/>
            <person name="Stephan W."/>
            <person name="Strausberg R.L."/>
            <person name="Strempel S."/>
            <person name="Sturgill D."/>
            <person name="Sutton G."/>
            <person name="Sutton G.G."/>
            <person name="Tao W."/>
            <person name="Teichmann S."/>
            <person name="Tobari Y.N."/>
            <person name="Tomimura Y."/>
            <person name="Tsolas J.M."/>
            <person name="Valente V.L."/>
            <person name="Venter E."/>
            <person name="Venter J.C."/>
            <person name="Vicario S."/>
            <person name="Vieira F.G."/>
            <person name="Vilella A.J."/>
            <person name="Villasante A."/>
            <person name="Walenz B."/>
            <person name="Wang J."/>
            <person name="Wasserman M."/>
            <person name="Watts T."/>
            <person name="Wilson D."/>
            <person name="Wilson R.K."/>
            <person name="Wing R.A."/>
            <person name="Wolfner M.F."/>
            <person name="Wong A."/>
            <person name="Wong G.K."/>
            <person name="Wu C.I."/>
            <person name="Wu G."/>
            <person name="Yamamoto D."/>
            <person name="Yang H.P."/>
            <person name="Yang S.P."/>
            <person name="Yorke J.A."/>
            <person name="Yoshida K."/>
            <person name="Zdobnov E."/>
            <person name="Zhang P."/>
            <person name="Zhang Y."/>
            <person name="Zimin A.V."/>
            <person name="Baldwin J."/>
            <person name="Abdouelleil A."/>
            <person name="Abdulkadir J."/>
            <person name="Abebe A."/>
            <person name="Abera B."/>
            <person name="Abreu J."/>
            <person name="Acer S.C."/>
            <person name="Aftuck L."/>
            <person name="Alexander A."/>
            <person name="An P."/>
            <person name="Anderson E."/>
            <person name="Anderson S."/>
            <person name="Arachi H."/>
            <person name="Azer M."/>
            <person name="Bachantsang P."/>
            <person name="Barry A."/>
            <person name="Bayul T."/>
            <person name="Berlin A."/>
            <person name="Bessette D."/>
            <person name="Bloom T."/>
            <person name="Blye J."/>
            <person name="Boguslavskiy L."/>
            <person name="Bonnet C."/>
            <person name="Boukhgalter B."/>
            <person name="Bourzgui I."/>
            <person name="Brown A."/>
            <person name="Cahill P."/>
            <person name="Channer S."/>
            <person name="Cheshatsang Y."/>
            <person name="Chuda L."/>
            <person name="Citroen M."/>
            <person name="Collymore A."/>
            <person name="Cooke P."/>
            <person name="Costello M."/>
            <person name="D'Aco K."/>
            <person name="Daza R."/>
            <person name="De Haan G."/>
            <person name="DeGray S."/>
            <person name="DeMaso C."/>
            <person name="Dhargay N."/>
            <person name="Dooley K."/>
            <person name="Dooley E."/>
            <person name="Doricent M."/>
            <person name="Dorje P."/>
            <person name="Dorjee K."/>
            <person name="Dupes A."/>
            <person name="Elong R."/>
            <person name="Falk J."/>
            <person name="Farina A."/>
            <person name="Faro S."/>
            <person name="Ferguson D."/>
            <person name="Fisher S."/>
            <person name="Foley C.D."/>
            <person name="Franke A."/>
            <person name="Friedrich D."/>
            <person name="Gadbois L."/>
            <person name="Gearin G."/>
            <person name="Gearin C.R."/>
            <person name="Giannoukos G."/>
            <person name="Goode T."/>
            <person name="Graham J."/>
            <person name="Grandbois E."/>
            <person name="Grewal S."/>
            <person name="Gyaltsen K."/>
            <person name="Hafez N."/>
            <person name="Hagos B."/>
            <person name="Hall J."/>
            <person name="Henson C."/>
            <person name="Hollinger A."/>
            <person name="Honan T."/>
            <person name="Huard M.D."/>
            <person name="Hughes L."/>
            <person name="Hurhula B."/>
            <person name="Husby M.E."/>
            <person name="Kamat A."/>
            <person name="Kanga B."/>
            <person name="Kashin S."/>
            <person name="Khazanovich D."/>
            <person name="Kisner P."/>
            <person name="Lance K."/>
            <person name="Lara M."/>
            <person name="Lee W."/>
            <person name="Lennon N."/>
            <person name="Letendre F."/>
            <person name="LeVine R."/>
            <person name="Lipovsky A."/>
            <person name="Liu X."/>
            <person name="Liu J."/>
            <person name="Liu S."/>
            <person name="Lokyitsang T."/>
            <person name="Lokyitsang Y."/>
            <person name="Lubonja R."/>
            <person name="Lui A."/>
            <person name="MacDonald P."/>
            <person name="Magnisalis V."/>
            <person name="Maru K."/>
            <person name="Matthews C."/>
            <person name="McCusker W."/>
            <person name="McDonough S."/>
            <person name="Mehta T."/>
            <person name="Meldrim J."/>
            <person name="Meneus L."/>
            <person name="Mihai O."/>
            <person name="Mihalev A."/>
            <person name="Mihova T."/>
            <person name="Mittelman R."/>
            <person name="Mlenga V."/>
            <person name="Montmayeur A."/>
            <person name="Mulrain L."/>
            <person name="Navidi A."/>
            <person name="Naylor J."/>
            <person name="Negash T."/>
            <person name="Nguyen T."/>
            <person name="Nguyen N."/>
            <person name="Nicol R."/>
            <person name="Norbu C."/>
            <person name="Norbu N."/>
            <person name="Novod N."/>
            <person name="O'Neill B."/>
            <person name="Osman S."/>
            <person name="Markiewicz E."/>
            <person name="Oyono O.L."/>
            <person name="Patti C."/>
            <person name="Phunkhang P."/>
            <person name="Pierre F."/>
            <person name="Priest M."/>
            <person name="Raghuraman S."/>
            <person name="Rege F."/>
            <person name="Reyes R."/>
            <person name="Rise C."/>
            <person name="Rogov P."/>
            <person name="Ross K."/>
            <person name="Ryan E."/>
            <person name="Settipalli S."/>
            <person name="Shea T."/>
            <person name="Sherpa N."/>
            <person name="Shi L."/>
            <person name="Shih D."/>
            <person name="Sparrow T."/>
            <person name="Spaulding J."/>
            <person name="Stalker J."/>
            <person name="Stange-Thomann N."/>
            <person name="Stavropoulos S."/>
            <person name="Stone C."/>
            <person name="Strader C."/>
            <person name="Tesfaye S."/>
            <person name="Thomson T."/>
            <person name="Thoulutsang Y."/>
            <person name="Thoulutsang D."/>
            <person name="Topham K."/>
            <person name="Topping I."/>
            <person name="Tsamla T."/>
            <person name="Vassiliev H."/>
            <person name="Vo A."/>
            <person name="Wangchuk T."/>
            <person name="Wangdi T."/>
            <person name="Weiand M."/>
            <person name="Wilkinson J."/>
            <person name="Wilson A."/>
            <person name="Yadav S."/>
            <person name="Young G."/>
            <person name="Yu Q."/>
            <person name="Zembek L."/>
            <person name="Zhong D."/>
            <person name="Zimmer A."/>
            <person name="Zwirko Z."/>
            <person name="Jaffe D.B."/>
            <person name="Alvarez P."/>
            <person name="Brockman W."/>
            <person name="Butler J."/>
            <person name="Chin C."/>
            <person name="Gnerre S."/>
            <person name="Grabherr M."/>
            <person name="Kleber M."/>
            <person name="Mauceli E."/>
            <person name="MacCallum I."/>
        </authorList>
    </citation>
    <scope>NUCLEOTIDE SEQUENCE [LARGE SCALE GENOMIC DNA]</scope>
    <source>
        <strain evidence="9">Tucson 15010-1051.87</strain>
    </source>
</reference>
<accession>B4LVE1</accession>
<evidence type="ECO:0000313" key="8">
    <source>
        <dbReference type="EMBL" id="EDW63320.1"/>
    </source>
</evidence>
<dbReference type="AlphaFoldDB" id="B4LVE1"/>
<evidence type="ECO:0000256" key="1">
    <source>
        <dbReference type="ARBA" id="ARBA00004141"/>
    </source>
</evidence>
<feature type="transmembrane region" description="Helical" evidence="6">
    <location>
        <begin position="589"/>
        <end position="607"/>
    </location>
</feature>
<dbReference type="InterPro" id="IPR051475">
    <property type="entry name" value="Diverse_Ion_Transporter"/>
</dbReference>
<dbReference type="Proteomes" id="UP000008792">
    <property type="component" value="Unassembled WGS sequence"/>
</dbReference>
<evidence type="ECO:0000256" key="4">
    <source>
        <dbReference type="ARBA" id="ARBA00022989"/>
    </source>
</evidence>
<feature type="transmembrane region" description="Helical" evidence="6">
    <location>
        <begin position="388"/>
        <end position="411"/>
    </location>
</feature>
<keyword evidence="9" id="KW-1185">Reference proteome</keyword>
<evidence type="ECO:0000256" key="3">
    <source>
        <dbReference type="ARBA" id="ARBA00022692"/>
    </source>
</evidence>
<dbReference type="CDD" id="cd01116">
    <property type="entry name" value="P_permease"/>
    <property type="match status" value="1"/>
</dbReference>
<keyword evidence="5 6" id="KW-0472">Membrane</keyword>
<feature type="transmembrane region" description="Helical" evidence="6">
    <location>
        <begin position="490"/>
        <end position="507"/>
    </location>
</feature>
<dbReference type="FunCoup" id="B4LVE1">
    <property type="interactions" value="33"/>
</dbReference>
<dbReference type="Pfam" id="PF03600">
    <property type="entry name" value="CitMHS"/>
    <property type="match status" value="1"/>
</dbReference>
<dbReference type="PANTHER" id="PTHR43568">
    <property type="entry name" value="P PROTEIN"/>
    <property type="match status" value="1"/>
</dbReference>
<dbReference type="InterPro" id="IPR004680">
    <property type="entry name" value="Cit_transptr-like_dom"/>
</dbReference>
<feature type="transmembrane region" description="Helical" evidence="6">
    <location>
        <begin position="262"/>
        <end position="282"/>
    </location>
</feature>
<feature type="transmembrane region" description="Helical" evidence="6">
    <location>
        <begin position="677"/>
        <end position="698"/>
    </location>
</feature>
<evidence type="ECO:0000256" key="5">
    <source>
        <dbReference type="ARBA" id="ARBA00023136"/>
    </source>
</evidence>
<organism evidence="8 9">
    <name type="scientific">Drosophila virilis</name>
    <name type="common">Fruit fly</name>
    <dbReference type="NCBI Taxonomy" id="7244"/>
    <lineage>
        <taxon>Eukaryota</taxon>
        <taxon>Metazoa</taxon>
        <taxon>Ecdysozoa</taxon>
        <taxon>Arthropoda</taxon>
        <taxon>Hexapoda</taxon>
        <taxon>Insecta</taxon>
        <taxon>Pterygota</taxon>
        <taxon>Neoptera</taxon>
        <taxon>Endopterygota</taxon>
        <taxon>Diptera</taxon>
        <taxon>Brachycera</taxon>
        <taxon>Muscomorpha</taxon>
        <taxon>Ephydroidea</taxon>
        <taxon>Drosophilidae</taxon>
        <taxon>Drosophila</taxon>
    </lineage>
</organism>
<feature type="transmembrane region" description="Helical" evidence="6">
    <location>
        <begin position="540"/>
        <end position="560"/>
    </location>
</feature>
<proteinExistence type="predicted"/>
<keyword evidence="4 6" id="KW-1133">Transmembrane helix</keyword>
<feature type="transmembrane region" description="Helical" evidence="6">
    <location>
        <begin position="233"/>
        <end position="250"/>
    </location>
</feature>
<evidence type="ECO:0000259" key="7">
    <source>
        <dbReference type="Pfam" id="PF03600"/>
    </source>
</evidence>
<sequence length="712" mass="79190">MAALGHVTAGRRSYTDDYTELNDEQLHRRYILRRVGTFVKITVFVILWLYFTIFMITTTPHEPHDMIVPLQSQKAQLSRLREKPNGDQITITLSGPVDEACTNNPKIATDTQPRIIVTVERFDQSANKSAWKSDEWQVYLFDPPSPRVGKVKKYFTLEGCSNIRQFNLFGRSAQMRSDSSNLQVSLLNLYKDPMALYLTINSNPMNANVGVVCGILLLIFLYVLIIWDITDRTLAALLVATAAIGVLSMLDAKPELSTIISWIDMETLMLLFAMMIMVSMLAETGVFDFLSVYAYQMSKGNVWMLLFYLCMFTGFLSAFLDNVTMVLLMVPVTIRLCESLALSTTVVLISIAIFANIGGTLTPVGDPPNVVVATDPYAQTHGMDFGNFILHMFPGVILSMILGFLLLYFLVREKLFTSNLSSEMRASLDKLQKQANRLGNADTQMSKNVAKRIEALLERLKNQDIQSEKVDFQKTLSDMKANCKIKNKPLLIKCTIAFTFAILMFFMQSLPVFAGATLCWIAMLAAILLLILANKPDIDAVLEGVEWGTLIFFAALFVLMESIVELGVIDWVGELTVGIIMSVGKSHQLAVSILLIIWVSALTSAFVDNIPITTMMLKLVIKLANNHDLGLSFPPLVWSLLFGACFGGNGTLIGASANVVTAGIAHQYGYQITFKGFFLIGFPIMMATVLTATIYLLIAHCLCTWHDPPSYN</sequence>
<dbReference type="OMA" id="CMGVAEQ"/>
<dbReference type="STRING" id="7244.B4LVE1"/>
<keyword evidence="3 6" id="KW-0812">Transmembrane</keyword>
<feature type="transmembrane region" description="Helical" evidence="6">
    <location>
        <begin position="302"/>
        <end position="328"/>
    </location>
</feature>
<feature type="transmembrane region" description="Helical" evidence="6">
    <location>
        <begin position="38"/>
        <end position="57"/>
    </location>
</feature>
<dbReference type="HOGENOM" id="CLU_011920_2_0_1"/>
<dbReference type="EMBL" id="CH940649">
    <property type="protein sequence ID" value="EDW63320.1"/>
    <property type="molecule type" value="Genomic_DNA"/>
</dbReference>
<dbReference type="PANTHER" id="PTHR43568:SF1">
    <property type="entry name" value="P PROTEIN"/>
    <property type="match status" value="1"/>
</dbReference>
<dbReference type="eggNOG" id="KOG2639">
    <property type="taxonomic scope" value="Eukaryota"/>
</dbReference>
<dbReference type="InParanoid" id="B4LVE1"/>
<dbReference type="OrthoDB" id="442352at2759"/>